<evidence type="ECO:0000256" key="3">
    <source>
        <dbReference type="ARBA" id="ARBA00022737"/>
    </source>
</evidence>
<evidence type="ECO:0000256" key="1">
    <source>
        <dbReference type="ARBA" id="ARBA00004123"/>
    </source>
</evidence>
<protein>
    <recommendedName>
        <fullName evidence="9">C2H2-type domain-containing protein</fullName>
    </recommendedName>
</protein>
<proteinExistence type="predicted"/>
<keyword evidence="10" id="KW-1185">Reference proteome</keyword>
<dbReference type="GO" id="GO:0000981">
    <property type="term" value="F:DNA-binding transcription factor activity, RNA polymerase II-specific"/>
    <property type="evidence" value="ECO:0007669"/>
    <property type="project" value="TreeGrafter"/>
</dbReference>
<dbReference type="Proteomes" id="UP000515154">
    <property type="component" value="Linkage group LG18"/>
</dbReference>
<evidence type="ECO:0000256" key="7">
    <source>
        <dbReference type="PROSITE-ProRule" id="PRU00042"/>
    </source>
</evidence>
<feature type="region of interest" description="Disordered" evidence="8">
    <location>
        <begin position="1108"/>
        <end position="1213"/>
    </location>
</feature>
<evidence type="ECO:0000256" key="5">
    <source>
        <dbReference type="ARBA" id="ARBA00022833"/>
    </source>
</evidence>
<dbReference type="AlphaFoldDB" id="A0A6P7TAV7"/>
<dbReference type="InterPro" id="IPR050527">
    <property type="entry name" value="Snail/Krueppel_Znf"/>
</dbReference>
<dbReference type="InterPro" id="IPR013087">
    <property type="entry name" value="Znf_C2H2_type"/>
</dbReference>
<feature type="domain" description="C2H2-type" evidence="9">
    <location>
        <begin position="74"/>
        <end position="98"/>
    </location>
</feature>
<evidence type="ECO:0000256" key="6">
    <source>
        <dbReference type="ARBA" id="ARBA00023242"/>
    </source>
</evidence>
<feature type="region of interest" description="Disordered" evidence="8">
    <location>
        <begin position="278"/>
        <end position="302"/>
    </location>
</feature>
<dbReference type="GO" id="GO:0000978">
    <property type="term" value="F:RNA polymerase II cis-regulatory region sequence-specific DNA binding"/>
    <property type="evidence" value="ECO:0007669"/>
    <property type="project" value="TreeGrafter"/>
</dbReference>
<feature type="domain" description="C2H2-type" evidence="9">
    <location>
        <begin position="17"/>
        <end position="45"/>
    </location>
</feature>
<gene>
    <name evidence="11" type="primary">LOC115221418</name>
</gene>
<feature type="compositionally biased region" description="Basic and acidic residues" evidence="8">
    <location>
        <begin position="1160"/>
        <end position="1187"/>
    </location>
</feature>
<comment type="subcellular location">
    <subcellularLocation>
        <location evidence="1">Nucleus</location>
    </subcellularLocation>
</comment>
<feature type="compositionally biased region" description="Basic and acidic residues" evidence="8">
    <location>
        <begin position="1111"/>
        <end position="1151"/>
    </location>
</feature>
<evidence type="ECO:0000313" key="10">
    <source>
        <dbReference type="Proteomes" id="UP000515154"/>
    </source>
</evidence>
<evidence type="ECO:0000256" key="2">
    <source>
        <dbReference type="ARBA" id="ARBA00022723"/>
    </source>
</evidence>
<keyword evidence="5" id="KW-0862">Zinc</keyword>
<evidence type="ECO:0000256" key="8">
    <source>
        <dbReference type="SAM" id="MobiDB-lite"/>
    </source>
</evidence>
<reference evidence="11" key="1">
    <citation type="submission" date="2025-08" db="UniProtKB">
        <authorList>
            <consortium name="RefSeq"/>
        </authorList>
    </citation>
    <scope>IDENTIFICATION</scope>
</reference>
<evidence type="ECO:0000256" key="4">
    <source>
        <dbReference type="ARBA" id="ARBA00022771"/>
    </source>
</evidence>
<feature type="compositionally biased region" description="Polar residues" evidence="8">
    <location>
        <begin position="289"/>
        <end position="301"/>
    </location>
</feature>
<organism evidence="10 11">
    <name type="scientific">Octopus sinensis</name>
    <name type="common">East Asian common octopus</name>
    <dbReference type="NCBI Taxonomy" id="2607531"/>
    <lineage>
        <taxon>Eukaryota</taxon>
        <taxon>Metazoa</taxon>
        <taxon>Spiralia</taxon>
        <taxon>Lophotrochozoa</taxon>
        <taxon>Mollusca</taxon>
        <taxon>Cephalopoda</taxon>
        <taxon>Coleoidea</taxon>
        <taxon>Octopodiformes</taxon>
        <taxon>Octopoda</taxon>
        <taxon>Incirrata</taxon>
        <taxon>Octopodidae</taxon>
        <taxon>Octopus</taxon>
    </lineage>
</organism>
<dbReference type="GO" id="GO:0005634">
    <property type="term" value="C:nucleus"/>
    <property type="evidence" value="ECO:0007669"/>
    <property type="project" value="UniProtKB-SubCell"/>
</dbReference>
<evidence type="ECO:0000313" key="11">
    <source>
        <dbReference type="RefSeq" id="XP_029647460.1"/>
    </source>
</evidence>
<feature type="domain" description="C2H2-type" evidence="9">
    <location>
        <begin position="46"/>
        <end position="73"/>
    </location>
</feature>
<evidence type="ECO:0000259" key="9">
    <source>
        <dbReference type="PROSITE" id="PS50157"/>
    </source>
</evidence>
<dbReference type="FunFam" id="3.30.160.60:FF:000100">
    <property type="entry name" value="Zinc finger 45-like"/>
    <property type="match status" value="1"/>
</dbReference>
<feature type="region of interest" description="Disordered" evidence="8">
    <location>
        <begin position="875"/>
        <end position="899"/>
    </location>
</feature>
<dbReference type="InterPro" id="IPR036236">
    <property type="entry name" value="Znf_C2H2_sf"/>
</dbReference>
<dbReference type="Gene3D" id="3.30.160.60">
    <property type="entry name" value="Classic Zinc Finger"/>
    <property type="match status" value="2"/>
</dbReference>
<dbReference type="PANTHER" id="PTHR24388:SF54">
    <property type="entry name" value="PROTEIN ESCARGOT"/>
    <property type="match status" value="1"/>
</dbReference>
<name>A0A6P7TAV7_9MOLL</name>
<keyword evidence="2" id="KW-0479">Metal-binding</keyword>
<keyword evidence="4 7" id="KW-0863">Zinc-finger</keyword>
<feature type="region of interest" description="Disordered" evidence="8">
    <location>
        <begin position="379"/>
        <end position="398"/>
    </location>
</feature>
<feature type="region of interest" description="Disordered" evidence="8">
    <location>
        <begin position="1063"/>
        <end position="1086"/>
    </location>
</feature>
<keyword evidence="3" id="KW-0677">Repeat</keyword>
<dbReference type="KEGG" id="osn:115221418"/>
<dbReference type="RefSeq" id="XP_029647460.1">
    <property type="nucleotide sequence ID" value="XM_029791600.2"/>
</dbReference>
<feature type="compositionally biased region" description="Low complexity" evidence="8">
    <location>
        <begin position="278"/>
        <end position="288"/>
    </location>
</feature>
<sequence>MGATHIEDASAQPGKLYTCEHCQMTFSRPVHLERHMRNVHSQERESECNICHKLFQNKHYLSVHMLTHNVNKELQCPLCKMTFNNLATLNKHKDAHLGIGVTQAQKDNLSNFRQPRTIANLLASNQSSRGNSSNVPLISVAPGINNANTLNCDLRSTDLRSMNKNKRNLLPNQISLQNAMRLASNDTTVNCDLTSRDINSLNTNQTVRLAQKRPSNSDNDVIVTGVSSLKRPFRFQNLSNSTTPQNRQPSANQLSKAAAISLLSQQLASQKNSQNSLLQNQIQVQSSSTRQNSTHNPSGRNITDRIYLMPENGNSRNVVRMQQPSNFRYSQRKQLAQQPIPNQRYSTNSLYSNPLNQQSQRNVVNCDLTRSDLATISQRSGAAASNVTSQFSNGSKSNSTVNCDLTISNISSLNRNYRPSNNLLASRSRNSVSQNNLPSNRVRSAVNFDLTTADINFLRRNRRIRQVERLTDVGAPTVGQTSNTLNCDLSVVNLGAMERNKMPPSNNSRINRINLNQIPKQVQNTLNSGLRANNLNDWNKRNTIVYQQKNNQVLQSPTSHPVNTLNCDLTSVNLGTLNQQQAANNSNIVNQEVRPVQIYANSNVPLSSLVRKDISPRENSMTGTPTSSNSYPVQIVRNRSHQKRAVNVNPGVSTLNSPNAMLISRLNRQRKMLATPNNIPVIDLVAEEEKTSNVPSGSTDVVQFDLTNPDINIISYENGTSLSSSKSTSKNVVDIVDLESHDSSGRPPVLNNQASVVEFDLSNNNIRAFNTNQNRIPNTSTINLNSNLWASSNSTRNNSLNVQSATVANESSSSLSDITLVDIRSLKPSEEVTETVSRHVDEVGDKSSVSGITLVDIRSLSSAEIEANFQTSNKEPLTVTNSETSQMSHSSTRTGNVSDNYQVGDSSLTASKVPTLNPLIRPPSTKAIITVDLSSIDFEDIDEAKRTTPQASKSISEQYEDENFTCKYCSVKVRYLYNYIFHLKSHLEIGFCICYYCSSVFEDFRKLVVHLVSHVSNLKNQCVFCRNILVSTTNPIQHMTECGELQCVMFEAGSCVKTEKSEEKNNSKVKTKTESAAEKSEKEVGNLEERLLEEVEKQALVILEKEDDENVREAKDEKNTKGEREETCIDSESNKLNKGNANKEVEMKVDRVSAGSNKDNGQKEKSRLIEEEKEKTMMKEVKAEVEKQGTGAEEQEEESKENVKEEKLDEDSIEWKVKEDFNRTDQLISELNQDTL</sequence>
<keyword evidence="6" id="KW-0539">Nucleus</keyword>
<dbReference type="PROSITE" id="PS00028">
    <property type="entry name" value="ZINC_FINGER_C2H2_1"/>
    <property type="match status" value="5"/>
</dbReference>
<dbReference type="Pfam" id="PF12874">
    <property type="entry name" value="zf-met"/>
    <property type="match status" value="1"/>
</dbReference>
<dbReference type="PROSITE" id="PS50157">
    <property type="entry name" value="ZINC_FINGER_C2H2_2"/>
    <property type="match status" value="3"/>
</dbReference>
<dbReference type="GO" id="GO:0008270">
    <property type="term" value="F:zinc ion binding"/>
    <property type="evidence" value="ECO:0007669"/>
    <property type="project" value="UniProtKB-KW"/>
</dbReference>
<dbReference type="SMART" id="SM00355">
    <property type="entry name" value="ZnF_C2H2"/>
    <property type="match status" value="5"/>
</dbReference>
<accession>A0A6P7TAV7</accession>
<dbReference type="SUPFAM" id="SSF57667">
    <property type="entry name" value="beta-beta-alpha zinc fingers"/>
    <property type="match status" value="2"/>
</dbReference>
<dbReference type="PANTHER" id="PTHR24388">
    <property type="entry name" value="ZINC FINGER PROTEIN"/>
    <property type="match status" value="1"/>
</dbReference>
<dbReference type="Pfam" id="PF00096">
    <property type="entry name" value="zf-C2H2"/>
    <property type="match status" value="1"/>
</dbReference>